<keyword evidence="1" id="KW-0732">Signal</keyword>
<gene>
    <name evidence="2" type="ORF">HMPREF1991_02141</name>
</gene>
<dbReference type="EMBL" id="JNGW01000093">
    <property type="protein sequence ID" value="KDR51791.1"/>
    <property type="molecule type" value="Genomic_DNA"/>
</dbReference>
<sequence>MRKNCLKILPALLMLVALLVACVEEIATPNLREPKMVVNCLLTQDSVQKLSLTYTNELGNTAYEEVPQAIATLFEYDREVGVFSKVAYGEWQLVFKPVRGRKYTLRIQTPNHPDMTATTTFPERLPIHRLRREDKENKRAFRIRENTETFWACAFSKEQDTTMLPVVIRPNYRMLENIGTDYPRTDQFNMQASEADIVKYHHHYIRMLPTTVPRTFTLYPLFSSVVSFIAVSEEYDRYLKSSLLKMQAYESFQDPTQWLEENAIYSNIENGVGIFGAYEETLLNCNNFLPE</sequence>
<comment type="caution">
    <text evidence="2">The sequence shown here is derived from an EMBL/GenBank/DDBJ whole genome shotgun (WGS) entry which is preliminary data.</text>
</comment>
<reference evidence="2 3" key="1">
    <citation type="submission" date="2013-08" db="EMBL/GenBank/DDBJ databases">
        <authorList>
            <person name="Weinstock G."/>
            <person name="Sodergren E."/>
            <person name="Wylie T."/>
            <person name="Fulton L."/>
            <person name="Fulton R."/>
            <person name="Fronick C."/>
            <person name="O'Laughlin M."/>
            <person name="Godfrey J."/>
            <person name="Miner T."/>
            <person name="Herter B."/>
            <person name="Appelbaum E."/>
            <person name="Cordes M."/>
            <person name="Lek S."/>
            <person name="Wollam A."/>
            <person name="Pepin K.H."/>
            <person name="Palsikar V.B."/>
            <person name="Mitreva M."/>
            <person name="Wilson R.K."/>
        </authorList>
    </citation>
    <scope>NUCLEOTIDE SEQUENCE [LARGE SCALE GENOMIC DNA]</scope>
    <source>
        <strain evidence="2 3">ATCC 15930</strain>
    </source>
</reference>
<protein>
    <recommendedName>
        <fullName evidence="4">DUF4249 domain-containing protein</fullName>
    </recommendedName>
</protein>
<keyword evidence="3" id="KW-1185">Reference proteome</keyword>
<proteinExistence type="predicted"/>
<evidence type="ECO:0000256" key="1">
    <source>
        <dbReference type="SAM" id="SignalP"/>
    </source>
</evidence>
<evidence type="ECO:0000313" key="3">
    <source>
        <dbReference type="Proteomes" id="UP000027442"/>
    </source>
</evidence>
<dbReference type="RefSeq" id="WP_025790195.1">
    <property type="nucleotide sequence ID" value="NZ_KB899231.1"/>
</dbReference>
<dbReference type="HOGENOM" id="CLU_899826_0_0_10"/>
<dbReference type="PATRIC" id="fig|1122985.7.peg.2219"/>
<evidence type="ECO:0000313" key="2">
    <source>
        <dbReference type="EMBL" id="KDR51791.1"/>
    </source>
</evidence>
<feature type="signal peptide" evidence="1">
    <location>
        <begin position="1"/>
        <end position="21"/>
    </location>
</feature>
<accession>A0A069QPM2</accession>
<evidence type="ECO:0008006" key="4">
    <source>
        <dbReference type="Google" id="ProtNLM"/>
    </source>
</evidence>
<dbReference type="Proteomes" id="UP000027442">
    <property type="component" value="Unassembled WGS sequence"/>
</dbReference>
<dbReference type="Pfam" id="PF14054">
    <property type="entry name" value="DUF4249"/>
    <property type="match status" value="1"/>
</dbReference>
<organism evidence="2 3">
    <name type="scientific">Hoylesella loescheii DSM 19665 = JCM 12249 = ATCC 15930</name>
    <dbReference type="NCBI Taxonomy" id="1122985"/>
    <lineage>
        <taxon>Bacteria</taxon>
        <taxon>Pseudomonadati</taxon>
        <taxon>Bacteroidota</taxon>
        <taxon>Bacteroidia</taxon>
        <taxon>Bacteroidales</taxon>
        <taxon>Prevotellaceae</taxon>
        <taxon>Hoylesella</taxon>
    </lineage>
</organism>
<name>A0A069QPM2_HOYLO</name>
<dbReference type="PROSITE" id="PS51257">
    <property type="entry name" value="PROKAR_LIPOPROTEIN"/>
    <property type="match status" value="1"/>
</dbReference>
<dbReference type="InterPro" id="IPR025345">
    <property type="entry name" value="DUF4249"/>
</dbReference>
<dbReference type="AlphaFoldDB" id="A0A069QPM2"/>
<feature type="chain" id="PRO_5001668733" description="DUF4249 domain-containing protein" evidence="1">
    <location>
        <begin position="22"/>
        <end position="291"/>
    </location>
</feature>